<evidence type="ECO:0000313" key="6">
    <source>
        <dbReference type="Proteomes" id="UP001548590"/>
    </source>
</evidence>
<dbReference type="RefSeq" id="WP_345924384.1">
    <property type="nucleotide sequence ID" value="NZ_JBDIVF010000001.1"/>
</dbReference>
<evidence type="ECO:0000256" key="2">
    <source>
        <dbReference type="ARBA" id="ARBA00022676"/>
    </source>
</evidence>
<keyword evidence="6" id="KW-1185">Reference proteome</keyword>
<evidence type="ECO:0000313" key="5">
    <source>
        <dbReference type="EMBL" id="MET1489206.1"/>
    </source>
</evidence>
<dbReference type="EMBL" id="JBEWLZ010000002">
    <property type="protein sequence ID" value="MET1489206.1"/>
    <property type="molecule type" value="Genomic_DNA"/>
</dbReference>
<dbReference type="Proteomes" id="UP001548590">
    <property type="component" value="Unassembled WGS sequence"/>
</dbReference>
<dbReference type="Pfam" id="PF00535">
    <property type="entry name" value="Glycos_transf_2"/>
    <property type="match status" value="1"/>
</dbReference>
<evidence type="ECO:0000259" key="4">
    <source>
        <dbReference type="Pfam" id="PF00535"/>
    </source>
</evidence>
<dbReference type="CDD" id="cd02526">
    <property type="entry name" value="GT2_RfbF_like"/>
    <property type="match status" value="1"/>
</dbReference>
<keyword evidence="2" id="KW-0328">Glycosyltransferase</keyword>
<dbReference type="InterPro" id="IPR006446">
    <property type="entry name" value="RhaTrfase"/>
</dbReference>
<dbReference type="InterPro" id="IPR001173">
    <property type="entry name" value="Glyco_trans_2-like"/>
</dbReference>
<accession>A0ABV2CMS2</accession>
<reference evidence="5 6" key="1">
    <citation type="submission" date="2024-07" db="EMBL/GenBank/DDBJ databases">
        <title>Uliginosibacterium paludis KCTC:42655.</title>
        <authorList>
            <person name="Kim M.K."/>
        </authorList>
    </citation>
    <scope>NUCLEOTIDE SEQUENCE [LARGE SCALE GENOMIC DNA]</scope>
    <source>
        <strain evidence="5 6">KCTC 42655</strain>
    </source>
</reference>
<comment type="caution">
    <text evidence="5">The sequence shown here is derived from an EMBL/GenBank/DDBJ whole genome shotgun (WGS) entry which is preliminary data.</text>
</comment>
<keyword evidence="3" id="KW-0808">Transferase</keyword>
<gene>
    <name evidence="5" type="ORF">ABVT11_05175</name>
</gene>
<name>A0ABV2CMS2_9RHOO</name>
<dbReference type="SUPFAM" id="SSF53448">
    <property type="entry name" value="Nucleotide-diphospho-sugar transferases"/>
    <property type="match status" value="1"/>
</dbReference>
<dbReference type="PANTHER" id="PTHR43179">
    <property type="entry name" value="RHAMNOSYLTRANSFERASE WBBL"/>
    <property type="match status" value="1"/>
</dbReference>
<dbReference type="InterPro" id="IPR029044">
    <property type="entry name" value="Nucleotide-diphossugar_trans"/>
</dbReference>
<feature type="domain" description="Glycosyltransferase 2-like" evidence="4">
    <location>
        <begin position="26"/>
        <end position="114"/>
    </location>
</feature>
<dbReference type="NCBIfam" id="TIGR01556">
    <property type="entry name" value="rhamnosyltran"/>
    <property type="match status" value="1"/>
</dbReference>
<evidence type="ECO:0000256" key="3">
    <source>
        <dbReference type="ARBA" id="ARBA00022679"/>
    </source>
</evidence>
<comment type="similarity">
    <text evidence="1">Belongs to the glycosyltransferase 2 family.</text>
</comment>
<organism evidence="5 6">
    <name type="scientific">Uliginosibacterium paludis</name>
    <dbReference type="NCBI Taxonomy" id="1615952"/>
    <lineage>
        <taxon>Bacteria</taxon>
        <taxon>Pseudomonadati</taxon>
        <taxon>Pseudomonadota</taxon>
        <taxon>Betaproteobacteria</taxon>
        <taxon>Rhodocyclales</taxon>
        <taxon>Zoogloeaceae</taxon>
        <taxon>Uliginosibacterium</taxon>
    </lineage>
</organism>
<sequence length="305" mass="33690">MREAHPAAWAVVVTYHPELTGFLLQLSSLLKQCAGVVVVDNGSGPELAAAISSHFGGKLELIELGENQGIAAAQNAGIDLARRNGASHVVLFDHDSQPAPDMVQRLLACWARLTAEGLRVGSVGPCYQDERQSNPPPFIRVRGLRLKRCLVPESEDSVEVDYLIASGCLIPVSVLDDAGGMNEALFIDYVDIEWGLRARSMGYTNHGCFSARMAHSLGDEPISFLGTAYPARSPLRHYYMFRNAVLLYRMRHIPRHWKIADGLRGILRFGFYALFARPRLSHLKMMLLGLKHGFCGAAGRLHRYP</sequence>
<protein>
    <submittedName>
        <fullName evidence="5">Glycosyltransferase family 2 protein</fullName>
    </submittedName>
</protein>
<proteinExistence type="inferred from homology"/>
<dbReference type="PANTHER" id="PTHR43179:SF12">
    <property type="entry name" value="GALACTOFURANOSYLTRANSFERASE GLFT2"/>
    <property type="match status" value="1"/>
</dbReference>
<dbReference type="Gene3D" id="3.90.550.10">
    <property type="entry name" value="Spore Coat Polysaccharide Biosynthesis Protein SpsA, Chain A"/>
    <property type="match status" value="1"/>
</dbReference>
<evidence type="ECO:0000256" key="1">
    <source>
        <dbReference type="ARBA" id="ARBA00006739"/>
    </source>
</evidence>